<proteinExistence type="predicted"/>
<name>A0A9J6EK00_RHIMP</name>
<dbReference type="EMBL" id="JABSTU010000004">
    <property type="protein sequence ID" value="KAH8034360.1"/>
    <property type="molecule type" value="Genomic_DNA"/>
</dbReference>
<evidence type="ECO:0000313" key="2">
    <source>
        <dbReference type="Proteomes" id="UP000821866"/>
    </source>
</evidence>
<sequence>MGRGTRTTGRADAPIIGPDKTTTAVFVPVDDFGAIAGLLNDDDILSEVLEEDQNHCSDDDTQDEPTRHRTVQKATEALAVLAELCICSGDSERPQHHHMGLKKTVRALILMTRQTKLTKFFIK</sequence>
<keyword evidence="2" id="KW-1185">Reference proteome</keyword>
<accession>A0A9J6EK00</accession>
<organism evidence="1 2">
    <name type="scientific">Rhipicephalus microplus</name>
    <name type="common">Cattle tick</name>
    <name type="synonym">Boophilus microplus</name>
    <dbReference type="NCBI Taxonomy" id="6941"/>
    <lineage>
        <taxon>Eukaryota</taxon>
        <taxon>Metazoa</taxon>
        <taxon>Ecdysozoa</taxon>
        <taxon>Arthropoda</taxon>
        <taxon>Chelicerata</taxon>
        <taxon>Arachnida</taxon>
        <taxon>Acari</taxon>
        <taxon>Parasitiformes</taxon>
        <taxon>Ixodida</taxon>
        <taxon>Ixodoidea</taxon>
        <taxon>Ixodidae</taxon>
        <taxon>Rhipicephalinae</taxon>
        <taxon>Rhipicephalus</taxon>
        <taxon>Boophilus</taxon>
    </lineage>
</organism>
<reference evidence="1" key="2">
    <citation type="submission" date="2021-09" db="EMBL/GenBank/DDBJ databases">
        <authorList>
            <person name="Jia N."/>
            <person name="Wang J."/>
            <person name="Shi W."/>
            <person name="Du L."/>
            <person name="Sun Y."/>
            <person name="Zhan W."/>
            <person name="Jiang J."/>
            <person name="Wang Q."/>
            <person name="Zhang B."/>
            <person name="Ji P."/>
            <person name="Sakyi L.B."/>
            <person name="Cui X."/>
            <person name="Yuan T."/>
            <person name="Jiang B."/>
            <person name="Yang W."/>
            <person name="Lam T.T.-Y."/>
            <person name="Chang Q."/>
            <person name="Ding S."/>
            <person name="Wang X."/>
            <person name="Zhu J."/>
            <person name="Ruan X."/>
            <person name="Zhao L."/>
            <person name="Wei J."/>
            <person name="Que T."/>
            <person name="Du C."/>
            <person name="Cheng J."/>
            <person name="Dai P."/>
            <person name="Han X."/>
            <person name="Huang E."/>
            <person name="Gao Y."/>
            <person name="Liu J."/>
            <person name="Shao H."/>
            <person name="Ye R."/>
            <person name="Li L."/>
            <person name="Wei W."/>
            <person name="Wang X."/>
            <person name="Wang C."/>
            <person name="Huo Q."/>
            <person name="Li W."/>
            <person name="Guo W."/>
            <person name="Chen H."/>
            <person name="Chen S."/>
            <person name="Zhou L."/>
            <person name="Zhou L."/>
            <person name="Ni X."/>
            <person name="Tian J."/>
            <person name="Zhou Y."/>
            <person name="Sheng Y."/>
            <person name="Liu T."/>
            <person name="Pan Y."/>
            <person name="Xia L."/>
            <person name="Li J."/>
            <person name="Zhao F."/>
            <person name="Cao W."/>
        </authorList>
    </citation>
    <scope>NUCLEOTIDE SEQUENCE</scope>
    <source>
        <strain evidence="1">Rmic-2018</strain>
        <tissue evidence="1">Larvae</tissue>
    </source>
</reference>
<comment type="caution">
    <text evidence="1">The sequence shown here is derived from an EMBL/GenBank/DDBJ whole genome shotgun (WGS) entry which is preliminary data.</text>
</comment>
<reference evidence="1" key="1">
    <citation type="journal article" date="2020" name="Cell">
        <title>Large-Scale Comparative Analyses of Tick Genomes Elucidate Their Genetic Diversity and Vector Capacities.</title>
        <authorList>
            <consortium name="Tick Genome and Microbiome Consortium (TIGMIC)"/>
            <person name="Jia N."/>
            <person name="Wang J."/>
            <person name="Shi W."/>
            <person name="Du L."/>
            <person name="Sun Y."/>
            <person name="Zhan W."/>
            <person name="Jiang J.F."/>
            <person name="Wang Q."/>
            <person name="Zhang B."/>
            <person name="Ji P."/>
            <person name="Bell-Sakyi L."/>
            <person name="Cui X.M."/>
            <person name="Yuan T.T."/>
            <person name="Jiang B.G."/>
            <person name="Yang W.F."/>
            <person name="Lam T.T."/>
            <person name="Chang Q.C."/>
            <person name="Ding S.J."/>
            <person name="Wang X.J."/>
            <person name="Zhu J.G."/>
            <person name="Ruan X.D."/>
            <person name="Zhao L."/>
            <person name="Wei J.T."/>
            <person name="Ye R.Z."/>
            <person name="Que T.C."/>
            <person name="Du C.H."/>
            <person name="Zhou Y.H."/>
            <person name="Cheng J.X."/>
            <person name="Dai P.F."/>
            <person name="Guo W.B."/>
            <person name="Han X.H."/>
            <person name="Huang E.J."/>
            <person name="Li L.F."/>
            <person name="Wei W."/>
            <person name="Gao Y.C."/>
            <person name="Liu J.Z."/>
            <person name="Shao H.Z."/>
            <person name="Wang X."/>
            <person name="Wang C.C."/>
            <person name="Yang T.C."/>
            <person name="Huo Q.B."/>
            <person name="Li W."/>
            <person name="Chen H.Y."/>
            <person name="Chen S.E."/>
            <person name="Zhou L.G."/>
            <person name="Ni X.B."/>
            <person name="Tian J.H."/>
            <person name="Sheng Y."/>
            <person name="Liu T."/>
            <person name="Pan Y.S."/>
            <person name="Xia L.Y."/>
            <person name="Li J."/>
            <person name="Zhao F."/>
            <person name="Cao W.C."/>
        </authorList>
    </citation>
    <scope>NUCLEOTIDE SEQUENCE</scope>
    <source>
        <strain evidence="1">Rmic-2018</strain>
    </source>
</reference>
<dbReference type="Proteomes" id="UP000821866">
    <property type="component" value="Chromosome 2"/>
</dbReference>
<dbReference type="AlphaFoldDB" id="A0A9J6EK00"/>
<protein>
    <submittedName>
        <fullName evidence="1">Uncharacterized protein</fullName>
    </submittedName>
</protein>
<gene>
    <name evidence="1" type="ORF">HPB51_023490</name>
</gene>
<evidence type="ECO:0000313" key="1">
    <source>
        <dbReference type="EMBL" id="KAH8034360.1"/>
    </source>
</evidence>